<evidence type="ECO:0000259" key="7">
    <source>
        <dbReference type="Pfam" id="PF23300"/>
    </source>
</evidence>
<dbReference type="SUPFAM" id="SSF50978">
    <property type="entry name" value="WD40 repeat-like"/>
    <property type="match status" value="1"/>
</dbReference>
<dbReference type="PANTHER" id="PTHR21286:SF0">
    <property type="entry name" value="NUCLEAR PORE COMPLEX PROTEIN NUP160"/>
    <property type="match status" value="1"/>
</dbReference>
<dbReference type="Pfam" id="PF21486">
    <property type="entry name" value="NUP120_helical"/>
    <property type="match status" value="1"/>
</dbReference>
<evidence type="ECO:0000313" key="9">
    <source>
        <dbReference type="Proteomes" id="UP001316803"/>
    </source>
</evidence>
<dbReference type="Pfam" id="PF23300">
    <property type="entry name" value="HEAT_Nup120"/>
    <property type="match status" value="1"/>
</dbReference>
<name>A0AAN8FHK6_9EURO</name>
<proteinExistence type="predicted"/>
<comment type="caution">
    <text evidence="8">The sequence shown here is derived from an EMBL/GenBank/DDBJ whole genome shotgun (WGS) entry which is preliminary data.</text>
</comment>
<evidence type="ECO:0008006" key="10">
    <source>
        <dbReference type="Google" id="ProtNLM"/>
    </source>
</evidence>
<keyword evidence="2" id="KW-0813">Transport</keyword>
<reference evidence="8 9" key="1">
    <citation type="submission" date="2022-12" db="EMBL/GenBank/DDBJ databases">
        <title>Genomic features and morphological characterization of a novel Knufia sp. strain isolated from spacecraft assembly facility.</title>
        <authorList>
            <person name="Teixeira M."/>
            <person name="Chander A.M."/>
            <person name="Stajich J.E."/>
            <person name="Venkateswaran K."/>
        </authorList>
    </citation>
    <scope>NUCLEOTIDE SEQUENCE [LARGE SCALE GENOMIC DNA]</scope>
    <source>
        <strain evidence="8 9">FJI-L2-BK-P2</strain>
    </source>
</reference>
<dbReference type="EMBL" id="JAKLMC020000001">
    <property type="protein sequence ID" value="KAK5958826.1"/>
    <property type="molecule type" value="Genomic_DNA"/>
</dbReference>
<dbReference type="InterPro" id="IPR059141">
    <property type="entry name" value="Beta-prop_Nup120_160"/>
</dbReference>
<evidence type="ECO:0000256" key="1">
    <source>
        <dbReference type="ARBA" id="ARBA00004123"/>
    </source>
</evidence>
<evidence type="ECO:0000259" key="6">
    <source>
        <dbReference type="Pfam" id="PF21486"/>
    </source>
</evidence>
<evidence type="ECO:0000256" key="3">
    <source>
        <dbReference type="ARBA" id="ARBA00023242"/>
    </source>
</evidence>
<accession>A0AAN8FHK6</accession>
<feature type="domain" description="Nucleoporin Nup120 helical" evidence="6">
    <location>
        <begin position="628"/>
        <end position="752"/>
    </location>
</feature>
<dbReference type="InterPro" id="IPR036322">
    <property type="entry name" value="WD40_repeat_dom_sf"/>
</dbReference>
<dbReference type="InterPro" id="IPR015943">
    <property type="entry name" value="WD40/YVTN_repeat-like_dom_sf"/>
</dbReference>
<dbReference type="InterPro" id="IPR048884">
    <property type="entry name" value="Nup120_helical"/>
</dbReference>
<dbReference type="AlphaFoldDB" id="A0AAN8FHK6"/>
<dbReference type="Proteomes" id="UP001316803">
    <property type="component" value="Unassembled WGS sequence"/>
</dbReference>
<protein>
    <recommendedName>
        <fullName evidence="10">Nuclear pore complex protein Nup160</fullName>
    </recommendedName>
</protein>
<dbReference type="InterPro" id="IPR021717">
    <property type="entry name" value="Nucleoporin_Nup160"/>
</dbReference>
<dbReference type="Gene3D" id="2.130.10.10">
    <property type="entry name" value="YVTN repeat-like/Quinoprotein amine dehydrogenase"/>
    <property type="match status" value="1"/>
</dbReference>
<organism evidence="8 9">
    <name type="scientific">Knufia fluminis</name>
    <dbReference type="NCBI Taxonomy" id="191047"/>
    <lineage>
        <taxon>Eukaryota</taxon>
        <taxon>Fungi</taxon>
        <taxon>Dikarya</taxon>
        <taxon>Ascomycota</taxon>
        <taxon>Pezizomycotina</taxon>
        <taxon>Eurotiomycetes</taxon>
        <taxon>Chaetothyriomycetidae</taxon>
        <taxon>Chaetothyriales</taxon>
        <taxon>Trichomeriaceae</taxon>
        <taxon>Knufia</taxon>
    </lineage>
</organism>
<keyword evidence="3" id="KW-0539">Nucleus</keyword>
<evidence type="ECO:0000313" key="8">
    <source>
        <dbReference type="EMBL" id="KAK5958826.1"/>
    </source>
</evidence>
<feature type="domain" description="Nucleoporin nup120-like HEAT repeat" evidence="7">
    <location>
        <begin position="833"/>
        <end position="1004"/>
    </location>
</feature>
<comment type="subcellular location">
    <subcellularLocation>
        <location evidence="1">Nucleus</location>
    </subcellularLocation>
</comment>
<feature type="domain" description="Nucleoporin Nup120/160 beta-propeller" evidence="5">
    <location>
        <begin position="75"/>
        <end position="565"/>
    </location>
</feature>
<dbReference type="InterPro" id="IPR056548">
    <property type="entry name" value="HEAT_Nup120"/>
</dbReference>
<dbReference type="GO" id="GO:0005643">
    <property type="term" value="C:nuclear pore"/>
    <property type="evidence" value="ECO:0007669"/>
    <property type="project" value="UniProtKB-ARBA"/>
</dbReference>
<evidence type="ECO:0000256" key="4">
    <source>
        <dbReference type="SAM" id="MobiDB-lite"/>
    </source>
</evidence>
<dbReference type="Pfam" id="PF11715">
    <property type="entry name" value="Beta-prop_Nup120_160"/>
    <property type="match status" value="1"/>
</dbReference>
<evidence type="ECO:0000256" key="2">
    <source>
        <dbReference type="ARBA" id="ARBA00022448"/>
    </source>
</evidence>
<dbReference type="GO" id="GO:0017056">
    <property type="term" value="F:structural constituent of nuclear pore"/>
    <property type="evidence" value="ECO:0007669"/>
    <property type="project" value="TreeGrafter"/>
</dbReference>
<keyword evidence="9" id="KW-1185">Reference proteome</keyword>
<sequence>MLNLYTETAFQVKPAASSRRIEIQVPRANGSYDRSKYSKKPERHDRLAKDDKSYAAEYLASASSVFFRQSHAFPRSFFWRIVSNERILEVSNADFSRHEDDQDAPTILAFEFQDQLSPRGISICDSSKSNEFYIFALTQENDVFEIKFQTSYFQKPDSIPQDLSSWCSAIRASSLSIDTAFQIHASNPQDVFVAFTSGKVQHWRRDDEQQQWTHVNYDDKTWGSSFLSIVSRKGHPDIEFEGTRLAYNTAHAMVRSGQYLFTACLNHTLRIWHLESGKLVDSRDLLDLARDPQERVALNPAEPGYIQFLEGANKHEQILMTYSPLSGGQIKLWRVRNSFEDETDLFSIQDLVPASTLSLPDPDPTGSTVWSLAGLKVIFDKHSKDWQAWVLWRNHNYHKAYTLNFGLADVSDQWQNNWVTIVAVSTKAPAPDFVFVDAQDVVSKWLDYLLFPGRYSVAVLETALVQYSTALDLRLSSSDRNKSLQERMTLLIASQVTLRKYDDLTTDYERFAVDTDKQWRQFWRILESINESRFAPLSLAADAVTGVVMLTMADICCTVRECSNLGLLQTNTITELENLQQTARSRWPYRKVAFNTPDPSKVSVFLAAARKFFDSFSPELIAEFLQTLDEDLYTESEVDTPQRIVNFFNQVDFANAVSDDLDKDFKRSLSALDGEQGITNDIYNAALQLISEHKARHGRPHQVKTDFGIQMTMTALLEDIVAIRHVLLSMLAVTIYVDESEKFDTAHLFDQLVQRLRTQERNLWLATHFRAGTQGADKGLNSISILQDLYANTVRPQSTDNHPLPYLLTIHIQDNLHFISGESYLAPEEAAVYLQCNLLKHNDLQLASDFLKFQPQTAWSSYIKGRLNLALGNTKEASLYFRDASQSLASGKALGKLQELSAGLLTADDASHFNGGLPLYYQHITSLFESSHAYTESAEAAHLALDALADKPEPIPNFKQAILLRLFTSELKCSRFEQAYSALIQFTNPVLQRTSATDLIDTMLDSSTSLSDTAGTVRQIQALPLTSHPHLAQSIDAHVAALAKKQITLPAASGLFFSSSTNTDYLSILHALRLSRKDYRGAVTLLFDRLRIIQKSGRARSDPQATILRHGLLALINALTCVNEDEAYIIADVSEDPRIGGIGRKRLRTEDESGGPVRKRARVVITLDDLRREYARALDRCSRLERGDFEFGDQGEDEEEDEDDGTWDGSRLQIDGTRNGRTLGLSNGDAMVLS</sequence>
<feature type="region of interest" description="Disordered" evidence="4">
    <location>
        <begin position="1189"/>
        <end position="1234"/>
    </location>
</feature>
<gene>
    <name evidence="8" type="ORF">OHC33_000669</name>
</gene>
<feature type="compositionally biased region" description="Acidic residues" evidence="4">
    <location>
        <begin position="1190"/>
        <end position="1206"/>
    </location>
</feature>
<evidence type="ECO:0000259" key="5">
    <source>
        <dbReference type="Pfam" id="PF11715"/>
    </source>
</evidence>
<dbReference type="PANTHER" id="PTHR21286">
    <property type="entry name" value="NUCLEAR PORE COMPLEX PROTEIN NUP160"/>
    <property type="match status" value="1"/>
</dbReference>